<organism evidence="3 4">
    <name type="scientific">Shinella lacus</name>
    <dbReference type="NCBI Taxonomy" id="2654216"/>
    <lineage>
        <taxon>Bacteria</taxon>
        <taxon>Pseudomonadati</taxon>
        <taxon>Pseudomonadota</taxon>
        <taxon>Alphaproteobacteria</taxon>
        <taxon>Hyphomicrobiales</taxon>
        <taxon>Rhizobiaceae</taxon>
        <taxon>Shinella</taxon>
    </lineage>
</organism>
<dbReference type="InterPro" id="IPR052698">
    <property type="entry name" value="MoCofactor_Util/Proc"/>
</dbReference>
<feature type="domain" description="XdhC Rossmann" evidence="2">
    <location>
        <begin position="181"/>
        <end position="323"/>
    </location>
</feature>
<dbReference type="Gene3D" id="3.40.50.720">
    <property type="entry name" value="NAD(P)-binding Rossmann-like Domain"/>
    <property type="match status" value="1"/>
</dbReference>
<dbReference type="Pfam" id="PF02625">
    <property type="entry name" value="XdhC_CoxI"/>
    <property type="match status" value="1"/>
</dbReference>
<sequence length="336" mass="36251">MLMMAARVDFPLGAPDSQPDDALTAFRLIETGQQEGLGCALITVVEVIGGSARGKGAHMSVLSDGRYCGYVSGGCVEAAIAAEAIQAIEKARDQVLRIGSGSPLIDVRLPCGGGIDVHIHVAPDPVIVRAAIEAMEFREPFRIGYLPKEGRLRFDQSLDEADGTGWKLDIFERVYRPRTRLVLIGRGLEVETTARIATAAGLEVVAYCADGETADSVYRNGAKAHWLSMPSDRPDFAVDPYTAVVFLFHDHEWELGLLCHLLREHKPFFIGALGSRRTHLMRVDALRQAGIAETLIDTIHGPVGLFGPTRDAASLAISILGQVTQAREQADKLAGS</sequence>
<dbReference type="InterPro" id="IPR027051">
    <property type="entry name" value="XdhC_Rossmann_dom"/>
</dbReference>
<evidence type="ECO:0000259" key="1">
    <source>
        <dbReference type="Pfam" id="PF02625"/>
    </source>
</evidence>
<evidence type="ECO:0000313" key="3">
    <source>
        <dbReference type="EMBL" id="MCQ4633540.1"/>
    </source>
</evidence>
<proteinExistence type="predicted"/>
<dbReference type="PANTHER" id="PTHR30388">
    <property type="entry name" value="ALDEHYDE OXIDOREDUCTASE MOLYBDENUM COFACTOR ASSEMBLY PROTEIN"/>
    <property type="match status" value="1"/>
</dbReference>
<protein>
    <submittedName>
        <fullName evidence="3">XdhC family protein</fullName>
    </submittedName>
</protein>
<comment type="caution">
    <text evidence="3">The sequence shown here is derived from an EMBL/GenBank/DDBJ whole genome shotgun (WGS) entry which is preliminary data.</text>
</comment>
<dbReference type="EMBL" id="WHSB02000013">
    <property type="protein sequence ID" value="MCQ4633540.1"/>
    <property type="molecule type" value="Genomic_DNA"/>
</dbReference>
<dbReference type="Proteomes" id="UP000996601">
    <property type="component" value="Unassembled WGS sequence"/>
</dbReference>
<dbReference type="Pfam" id="PF13478">
    <property type="entry name" value="XdhC_C"/>
    <property type="match status" value="1"/>
</dbReference>
<gene>
    <name evidence="3" type="ORF">GB927_026110</name>
</gene>
<reference evidence="3" key="1">
    <citation type="submission" date="2021-07" db="EMBL/GenBank/DDBJ databases">
        <title>Shinella sp. nov., a novel member of the genus Shinella from water.</title>
        <authorList>
            <person name="Deng Y."/>
        </authorList>
    </citation>
    <scope>NUCLEOTIDE SEQUENCE</scope>
    <source>
        <strain evidence="3">CPCC 100929</strain>
    </source>
</reference>
<evidence type="ECO:0000313" key="4">
    <source>
        <dbReference type="Proteomes" id="UP000996601"/>
    </source>
</evidence>
<evidence type="ECO:0000259" key="2">
    <source>
        <dbReference type="Pfam" id="PF13478"/>
    </source>
</evidence>
<keyword evidence="4" id="KW-1185">Reference proteome</keyword>
<name>A0ABT1REB8_9HYPH</name>
<dbReference type="PANTHER" id="PTHR30388:SF4">
    <property type="entry name" value="MOLYBDENUM COFACTOR INSERTION CHAPERONE PAOD"/>
    <property type="match status" value="1"/>
</dbReference>
<accession>A0ABT1REB8</accession>
<dbReference type="InterPro" id="IPR003777">
    <property type="entry name" value="XdhC_CoxI"/>
</dbReference>
<feature type="domain" description="XdhC- CoxI" evidence="1">
    <location>
        <begin position="34"/>
        <end position="99"/>
    </location>
</feature>